<evidence type="ECO:0000256" key="4">
    <source>
        <dbReference type="ARBA" id="ARBA00022679"/>
    </source>
</evidence>
<organism evidence="7 8">
    <name type="scientific">Toxocara canis</name>
    <name type="common">Canine roundworm</name>
    <dbReference type="NCBI Taxonomy" id="6265"/>
    <lineage>
        <taxon>Eukaryota</taxon>
        <taxon>Metazoa</taxon>
        <taxon>Ecdysozoa</taxon>
        <taxon>Nematoda</taxon>
        <taxon>Chromadorea</taxon>
        <taxon>Rhabditida</taxon>
        <taxon>Spirurina</taxon>
        <taxon>Ascaridomorpha</taxon>
        <taxon>Ascaridoidea</taxon>
        <taxon>Toxocaridae</taxon>
        <taxon>Toxocara</taxon>
    </lineage>
</organism>
<dbReference type="EC" id="2.4.1.17" evidence="2"/>
<gene>
    <name evidence="7" type="primary">ugt-50</name>
    <name evidence="7" type="ORF">Tcan_06671</name>
</gene>
<dbReference type="InterPro" id="IPR002213">
    <property type="entry name" value="UDP_glucos_trans"/>
</dbReference>
<dbReference type="InterPro" id="IPR050271">
    <property type="entry name" value="UDP-glycosyltransferase"/>
</dbReference>
<keyword evidence="8" id="KW-1185">Reference proteome</keyword>
<comment type="similarity">
    <text evidence="1">Belongs to the UDP-glycosyltransferase family.</text>
</comment>
<comment type="caution">
    <text evidence="7">The sequence shown here is derived from an EMBL/GenBank/DDBJ whole genome shotgun (WGS) entry which is preliminary data.</text>
</comment>
<accession>A0A0B2ULF4</accession>
<dbReference type="Pfam" id="PF00201">
    <property type="entry name" value="UDPGT"/>
    <property type="match status" value="1"/>
</dbReference>
<evidence type="ECO:0000313" key="7">
    <source>
        <dbReference type="EMBL" id="KHN71871.1"/>
    </source>
</evidence>
<dbReference type="EMBL" id="JPKZ01016568">
    <property type="protein sequence ID" value="KHN71871.1"/>
    <property type="molecule type" value="Genomic_DNA"/>
</dbReference>
<keyword evidence="6" id="KW-0472">Membrane</keyword>
<protein>
    <recommendedName>
        <fullName evidence="2">glucuronosyltransferase</fullName>
        <ecNumber evidence="2">2.4.1.17</ecNumber>
    </recommendedName>
</protein>
<proteinExistence type="inferred from homology"/>
<sequence length="526" mass="60485">MRIRRRILFAFIVTIVSGANILIYSPSYSKSHLLLNGRIADTLSRAAHNVVMFIPEYAVTDYNGTQIAKTIYMRAISDAFAHLLARISDTFFESQIWALQEMEGWAYTCSNMCEAILHRKDELEQLRKYKFDVGFSEQLDLCGAGIIRYLGIPTHIWLSSGPIYESIGYLLGVPTPLSYVPIAENADLSVRMSFMERAFNFYLWLREIYFHRLETNLSTEKFRQLVNANFPHLRDIAAESALCFVYSDEFLDVTRPILHKTVYVGGFGISPQPSSLQEPFSSMMQKGNEGVILMSFGTVVPSSSLPSNVRKDFFKVFAEFSDYHFLVRISSDDEESRQLAKYIRNVDLLEWMPQMDILGHPRLRLFIMHGGQRGILESTIRGTPLLVVPFFVDQFRNARNVEYRGIGLSLQKHEINFEELKKKLHELLENDKYSKAVRRLSSMIHNKPNKPEEQIVKWTNFVAEFGPLPELTVEGAKFNFIKYFCLDVILVVFLALFAALMTLILAVRWVMAQFRSNVHNVSKKIA</sequence>
<dbReference type="PANTHER" id="PTHR48043:SF143">
    <property type="entry name" value="UDP-GLUCURONOSYLTRANSFERASE"/>
    <property type="match status" value="1"/>
</dbReference>
<evidence type="ECO:0000313" key="8">
    <source>
        <dbReference type="Proteomes" id="UP000031036"/>
    </source>
</evidence>
<dbReference type="FunFam" id="3.40.50.2000:FF:000021">
    <property type="entry name" value="UDP-glucuronosyltransferase"/>
    <property type="match status" value="1"/>
</dbReference>
<keyword evidence="4 7" id="KW-0808">Transferase</keyword>
<dbReference type="Proteomes" id="UP000031036">
    <property type="component" value="Unassembled WGS sequence"/>
</dbReference>
<dbReference type="CDD" id="cd03784">
    <property type="entry name" value="GT1_Gtf-like"/>
    <property type="match status" value="1"/>
</dbReference>
<evidence type="ECO:0000256" key="3">
    <source>
        <dbReference type="ARBA" id="ARBA00022676"/>
    </source>
</evidence>
<reference evidence="7 8" key="1">
    <citation type="submission" date="2014-11" db="EMBL/GenBank/DDBJ databases">
        <title>Genetic blueprint of the zoonotic pathogen Toxocara canis.</title>
        <authorList>
            <person name="Zhu X.-Q."/>
            <person name="Korhonen P.K."/>
            <person name="Cai H."/>
            <person name="Young N.D."/>
            <person name="Nejsum P."/>
            <person name="von Samson-Himmelstjerna G."/>
            <person name="Boag P.R."/>
            <person name="Tan P."/>
            <person name="Li Q."/>
            <person name="Min J."/>
            <person name="Yang Y."/>
            <person name="Wang X."/>
            <person name="Fang X."/>
            <person name="Hall R.S."/>
            <person name="Hofmann A."/>
            <person name="Sternberg P.W."/>
            <person name="Jex A.R."/>
            <person name="Gasser R.B."/>
        </authorList>
    </citation>
    <scope>NUCLEOTIDE SEQUENCE [LARGE SCALE GENOMIC DNA]</scope>
    <source>
        <strain evidence="7">PN_DK_2014</strain>
    </source>
</reference>
<evidence type="ECO:0000256" key="5">
    <source>
        <dbReference type="ARBA" id="ARBA00047475"/>
    </source>
</evidence>
<dbReference type="PANTHER" id="PTHR48043">
    <property type="entry name" value="EG:EG0003.4 PROTEIN-RELATED"/>
    <property type="match status" value="1"/>
</dbReference>
<keyword evidence="6" id="KW-0812">Transmembrane</keyword>
<evidence type="ECO:0000256" key="1">
    <source>
        <dbReference type="ARBA" id="ARBA00009995"/>
    </source>
</evidence>
<feature type="transmembrane region" description="Helical" evidence="6">
    <location>
        <begin position="488"/>
        <end position="510"/>
    </location>
</feature>
<dbReference type="AlphaFoldDB" id="A0A0B2ULF4"/>
<comment type="catalytic activity">
    <reaction evidence="5">
        <text>glucuronate acceptor + UDP-alpha-D-glucuronate = acceptor beta-D-glucuronoside + UDP + H(+)</text>
        <dbReference type="Rhea" id="RHEA:21032"/>
        <dbReference type="ChEBI" id="CHEBI:15378"/>
        <dbReference type="ChEBI" id="CHEBI:58052"/>
        <dbReference type="ChEBI" id="CHEBI:58223"/>
        <dbReference type="ChEBI" id="CHEBI:132367"/>
        <dbReference type="ChEBI" id="CHEBI:132368"/>
        <dbReference type="EC" id="2.4.1.17"/>
    </reaction>
</comment>
<dbReference type="Gene3D" id="3.40.50.2000">
    <property type="entry name" value="Glycogen Phosphorylase B"/>
    <property type="match status" value="1"/>
</dbReference>
<keyword evidence="6" id="KW-1133">Transmembrane helix</keyword>
<dbReference type="STRING" id="6265.A0A0B2ULF4"/>
<evidence type="ECO:0000256" key="2">
    <source>
        <dbReference type="ARBA" id="ARBA00012544"/>
    </source>
</evidence>
<name>A0A0B2ULF4_TOXCA</name>
<keyword evidence="3" id="KW-0328">Glycosyltransferase</keyword>
<evidence type="ECO:0000256" key="6">
    <source>
        <dbReference type="SAM" id="Phobius"/>
    </source>
</evidence>
<dbReference type="GO" id="GO:0015020">
    <property type="term" value="F:glucuronosyltransferase activity"/>
    <property type="evidence" value="ECO:0007669"/>
    <property type="project" value="UniProtKB-EC"/>
</dbReference>
<dbReference type="OMA" id="TESIAYK"/>
<dbReference type="SUPFAM" id="SSF53756">
    <property type="entry name" value="UDP-Glycosyltransferase/glycogen phosphorylase"/>
    <property type="match status" value="1"/>
</dbReference>
<dbReference type="OrthoDB" id="5835829at2759"/>